<dbReference type="EMBL" id="JBHSOG010000052">
    <property type="protein sequence ID" value="MFC5770627.1"/>
    <property type="molecule type" value="Genomic_DNA"/>
</dbReference>
<comment type="subcellular location">
    <subcellularLocation>
        <location evidence="1">Cell outer membrane</location>
    </subcellularLocation>
</comment>
<dbReference type="RefSeq" id="WP_385961426.1">
    <property type="nucleotide sequence ID" value="NZ_JBHSOG010000052.1"/>
</dbReference>
<evidence type="ECO:0000256" key="5">
    <source>
        <dbReference type="ARBA" id="ARBA00022692"/>
    </source>
</evidence>
<evidence type="ECO:0000256" key="6">
    <source>
        <dbReference type="ARBA" id="ARBA00022927"/>
    </source>
</evidence>
<evidence type="ECO:0000256" key="8">
    <source>
        <dbReference type="ARBA" id="ARBA00023237"/>
    </source>
</evidence>
<dbReference type="Proteomes" id="UP001595974">
    <property type="component" value="Unassembled WGS sequence"/>
</dbReference>
<accession>A0ABW1ATL4</accession>
<evidence type="ECO:0000256" key="2">
    <source>
        <dbReference type="ARBA" id="ARBA00009055"/>
    </source>
</evidence>
<dbReference type="PANTHER" id="PTHR34597">
    <property type="entry name" value="SLR1661 PROTEIN"/>
    <property type="match status" value="1"/>
</dbReference>
<evidence type="ECO:0000256" key="4">
    <source>
        <dbReference type="ARBA" id="ARBA00022452"/>
    </source>
</evidence>
<dbReference type="InterPro" id="IPR035251">
    <property type="entry name" value="ShlB_POTRA"/>
</dbReference>
<dbReference type="Gene3D" id="2.40.160.50">
    <property type="entry name" value="membrane protein fhac: a member of the omp85/tpsb transporter family"/>
    <property type="match status" value="1"/>
</dbReference>
<keyword evidence="6" id="KW-0653">Protein transport</keyword>
<dbReference type="InterPro" id="IPR027282">
    <property type="entry name" value="TPS"/>
</dbReference>
<dbReference type="PIRSF" id="PIRSF029745">
    <property type="entry name" value="FhaC"/>
    <property type="match status" value="1"/>
</dbReference>
<keyword evidence="8" id="KW-0998">Cell outer membrane</keyword>
<dbReference type="Gene3D" id="3.10.20.310">
    <property type="entry name" value="membrane protein fhac"/>
    <property type="match status" value="1"/>
</dbReference>
<dbReference type="Pfam" id="PF17287">
    <property type="entry name" value="POTRA_3"/>
    <property type="match status" value="1"/>
</dbReference>
<reference evidence="11" key="1">
    <citation type="journal article" date="2019" name="Int. J. Syst. Evol. Microbiol.">
        <title>The Global Catalogue of Microorganisms (GCM) 10K type strain sequencing project: providing services to taxonomists for standard genome sequencing and annotation.</title>
        <authorList>
            <consortium name="The Broad Institute Genomics Platform"/>
            <consortium name="The Broad Institute Genome Sequencing Center for Infectious Disease"/>
            <person name="Wu L."/>
            <person name="Ma J."/>
        </authorList>
    </citation>
    <scope>NUCLEOTIDE SEQUENCE [LARGE SCALE GENOMIC DNA]</scope>
    <source>
        <strain evidence="11">SHR3</strain>
    </source>
</reference>
<dbReference type="Pfam" id="PF08479">
    <property type="entry name" value="POTRA_2"/>
    <property type="match status" value="1"/>
</dbReference>
<proteinExistence type="inferred from homology"/>
<keyword evidence="4" id="KW-1134">Transmembrane beta strand</keyword>
<dbReference type="InterPro" id="IPR034746">
    <property type="entry name" value="POTRA"/>
</dbReference>
<comment type="caution">
    <text evidence="10">The sequence shown here is derived from an EMBL/GenBank/DDBJ whole genome shotgun (WGS) entry which is preliminary data.</text>
</comment>
<sequence length="615" mass="67382">MAGHGSHPRRPFVKKRHRFPIDIGRFSIVMLSPRRSRRACLGRAFRRLLPLILAGVAPHLHAQALLPGDLDLNRERQERLLQEQQQRLQELRRLPGAAPAPVAPAAEPGTCFEIRRIELEGATLPDADERRRLVAPAEGRCLTTADLDAVLRRITDWYLDRGYVTSRAYLPEQDLGRGTLAVIVVEGRLESLRPGPDSGLTPRELGIAFPGREGEPLNLRELEQLVDQLNRLPSNHASVELIPGDAVGASHAVIANRPDKPWRLSLSRHDDGQRSTGRQQWAAGLELDSPLGLADQLAVRGGANIDRVPTRASGNGFLHYGLPWGGWTFSYTHSQSRYRSVNATTGFPFDLSGNSRSHELKAERLLHRDAAGKSAVNLAVGRIDARNYVEGSLLHVSSQRLSEAALGLNHGQRIGSAFVNLDLGWQRGIDAFGGLADRHPAPGGPRAQYDKYTLAASLLQPFALAGHDFTFDSLAFLQKSEDVLHGPRRISIGGPGSVRGFQDQSLSGDSGGYWRNQLRWRVPVAPDALGAGASAWLPAVLAEFGIALAWDTGVIERDRHNRASGQHGRLSGQAIEFSARGKHLRASVTAARSLARPDALPQREHPLHVRLEFLL</sequence>
<comment type="similarity">
    <text evidence="2">Belongs to the TPS (TC 1.B.20) family.</text>
</comment>
<dbReference type="InterPro" id="IPR013686">
    <property type="entry name" value="Polypept-transport_assoc_ShlB"/>
</dbReference>
<evidence type="ECO:0000313" key="11">
    <source>
        <dbReference type="Proteomes" id="UP001595974"/>
    </source>
</evidence>
<evidence type="ECO:0000256" key="1">
    <source>
        <dbReference type="ARBA" id="ARBA00004442"/>
    </source>
</evidence>
<organism evidence="10 11">
    <name type="scientific">Thauera sinica</name>
    <dbReference type="NCBI Taxonomy" id="2665146"/>
    <lineage>
        <taxon>Bacteria</taxon>
        <taxon>Pseudomonadati</taxon>
        <taxon>Pseudomonadota</taxon>
        <taxon>Betaproteobacteria</taxon>
        <taxon>Rhodocyclales</taxon>
        <taxon>Zoogloeaceae</taxon>
        <taxon>Thauera</taxon>
    </lineage>
</organism>
<evidence type="ECO:0000256" key="7">
    <source>
        <dbReference type="ARBA" id="ARBA00023136"/>
    </source>
</evidence>
<keyword evidence="7" id="KW-0472">Membrane</keyword>
<name>A0ABW1ATL4_9RHOO</name>
<protein>
    <submittedName>
        <fullName evidence="10">ShlB/FhaC/HecB family hemolysin secretion/activation protein</fullName>
    </submittedName>
</protein>
<evidence type="ECO:0000259" key="9">
    <source>
        <dbReference type="PROSITE" id="PS51779"/>
    </source>
</evidence>
<gene>
    <name evidence="10" type="ORF">ACFPTN_14700</name>
</gene>
<dbReference type="PANTHER" id="PTHR34597:SF3">
    <property type="entry name" value="OUTER MEMBRANE TRANSPORTER CDIB"/>
    <property type="match status" value="1"/>
</dbReference>
<keyword evidence="3" id="KW-0813">Transport</keyword>
<feature type="domain" description="POTRA" evidence="9">
    <location>
        <begin position="112"/>
        <end position="187"/>
    </location>
</feature>
<evidence type="ECO:0000313" key="10">
    <source>
        <dbReference type="EMBL" id="MFC5770627.1"/>
    </source>
</evidence>
<keyword evidence="5" id="KW-0812">Transmembrane</keyword>
<dbReference type="InterPro" id="IPR005565">
    <property type="entry name" value="Hemolysn_activator_HlyB_C"/>
</dbReference>
<dbReference type="Pfam" id="PF03865">
    <property type="entry name" value="ShlB"/>
    <property type="match status" value="1"/>
</dbReference>
<dbReference type="PROSITE" id="PS51779">
    <property type="entry name" value="POTRA"/>
    <property type="match status" value="1"/>
</dbReference>
<dbReference type="InterPro" id="IPR051544">
    <property type="entry name" value="TPS_OM_transporter"/>
</dbReference>
<evidence type="ECO:0000256" key="3">
    <source>
        <dbReference type="ARBA" id="ARBA00022448"/>
    </source>
</evidence>
<keyword evidence="11" id="KW-1185">Reference proteome</keyword>